<sequence length="444" mass="48896">MNTALHNGGRINVLPVEILAIIFVLCMEEHDDVHHSEVSPPVIPSQVSRHWRAVSIGTPALWSRISVSLFQHEMLDAYLARSSNHPLDLTLRFNLPPIWLKPENYSPSLMKDRLRIVPLLIHSFASHIQRCRSFALAANDLRIIGPVLDTLKDVAVPRLKIFSLELPTPLPHAVFGAGAPMLTSLSMTSPRYSDSWLVLLPNLTSLVLKTTDGPIMTIRGFCKLLAPCSSLTNLSLEGPCFATQIPLGPQTPISLDSLRHLSISGSKSPHYGGNIVSSNLFDILCTPGLVSLSFSHSPVDLLRGFVFVLQSLNREWCPTLTTLSLEDVDLTPRIAASMMHYIPSVRVLELAGTKHILPLLSSASAHSWGAHLWHPDPRCGSLLPQLETITLDRTMVSDPELASLVLYRDSIGAPLRTVRIGRDSNWRTLVDGWPAVPTSLELTD</sequence>
<dbReference type="InParanoid" id="A0A067Q5V2"/>
<dbReference type="InterPro" id="IPR032675">
    <property type="entry name" value="LRR_dom_sf"/>
</dbReference>
<reference evidence="2" key="1">
    <citation type="journal article" date="2014" name="Proc. Natl. Acad. Sci. U.S.A.">
        <title>Extensive sampling of basidiomycete genomes demonstrates inadequacy of the white-rot/brown-rot paradigm for wood decay fungi.</title>
        <authorList>
            <person name="Riley R."/>
            <person name="Salamov A.A."/>
            <person name="Brown D.W."/>
            <person name="Nagy L.G."/>
            <person name="Floudas D."/>
            <person name="Held B.W."/>
            <person name="Levasseur A."/>
            <person name="Lombard V."/>
            <person name="Morin E."/>
            <person name="Otillar R."/>
            <person name="Lindquist E.A."/>
            <person name="Sun H."/>
            <person name="LaButti K.M."/>
            <person name="Schmutz J."/>
            <person name="Jabbour D."/>
            <person name="Luo H."/>
            <person name="Baker S.E."/>
            <person name="Pisabarro A.G."/>
            <person name="Walton J.D."/>
            <person name="Blanchette R.A."/>
            <person name="Henrissat B."/>
            <person name="Martin F."/>
            <person name="Cullen D."/>
            <person name="Hibbett D.S."/>
            <person name="Grigoriev I.V."/>
        </authorList>
    </citation>
    <scope>NUCLEOTIDE SEQUENCE [LARGE SCALE GENOMIC DNA]</scope>
    <source>
        <strain evidence="2">MUCL 33604</strain>
    </source>
</reference>
<dbReference type="Proteomes" id="UP000027265">
    <property type="component" value="Unassembled WGS sequence"/>
</dbReference>
<keyword evidence="2" id="KW-1185">Reference proteome</keyword>
<evidence type="ECO:0000313" key="1">
    <source>
        <dbReference type="EMBL" id="KDQ61545.1"/>
    </source>
</evidence>
<dbReference type="Gene3D" id="3.80.10.10">
    <property type="entry name" value="Ribonuclease Inhibitor"/>
    <property type="match status" value="1"/>
</dbReference>
<accession>A0A067Q5V2</accession>
<organism evidence="1 2">
    <name type="scientific">Jaapia argillacea MUCL 33604</name>
    <dbReference type="NCBI Taxonomy" id="933084"/>
    <lineage>
        <taxon>Eukaryota</taxon>
        <taxon>Fungi</taxon>
        <taxon>Dikarya</taxon>
        <taxon>Basidiomycota</taxon>
        <taxon>Agaricomycotina</taxon>
        <taxon>Agaricomycetes</taxon>
        <taxon>Agaricomycetidae</taxon>
        <taxon>Jaapiales</taxon>
        <taxon>Jaapiaceae</taxon>
        <taxon>Jaapia</taxon>
    </lineage>
</organism>
<proteinExistence type="predicted"/>
<dbReference type="OrthoDB" id="2269034at2759"/>
<dbReference type="SUPFAM" id="SSF52047">
    <property type="entry name" value="RNI-like"/>
    <property type="match status" value="1"/>
</dbReference>
<evidence type="ECO:0000313" key="2">
    <source>
        <dbReference type="Proteomes" id="UP000027265"/>
    </source>
</evidence>
<gene>
    <name evidence="1" type="ORF">JAAARDRAFT_30997</name>
</gene>
<dbReference type="EMBL" id="KL197712">
    <property type="protein sequence ID" value="KDQ61545.1"/>
    <property type="molecule type" value="Genomic_DNA"/>
</dbReference>
<dbReference type="AlphaFoldDB" id="A0A067Q5V2"/>
<dbReference type="HOGENOM" id="CLU_020999_3_1_1"/>
<name>A0A067Q5V2_9AGAM</name>
<protein>
    <submittedName>
        <fullName evidence="1">Uncharacterized protein</fullName>
    </submittedName>
</protein>